<keyword evidence="3" id="KW-0964">Secreted</keyword>
<name>T1E1T4_9DIPT</name>
<dbReference type="Gene3D" id="1.10.238.20">
    <property type="entry name" value="Pheromone/general odorant binding protein domain"/>
    <property type="match status" value="1"/>
</dbReference>
<evidence type="ECO:0000256" key="2">
    <source>
        <dbReference type="ARBA" id="ARBA00008098"/>
    </source>
</evidence>
<feature type="non-terminal residue" evidence="5">
    <location>
        <position position="1"/>
    </location>
</feature>
<dbReference type="InterPro" id="IPR036728">
    <property type="entry name" value="PBP_GOBP_sf"/>
</dbReference>
<dbReference type="GO" id="GO:0005576">
    <property type="term" value="C:extracellular region"/>
    <property type="evidence" value="ECO:0007669"/>
    <property type="project" value="UniProtKB-SubCell"/>
</dbReference>
<evidence type="ECO:0000256" key="3">
    <source>
        <dbReference type="ARBA" id="ARBA00022525"/>
    </source>
</evidence>
<reference evidence="5" key="1">
    <citation type="journal article" date="2013" name="BMC Genomics">
        <title>A deep insight into the sialotranscriptome of the mosquito, Psorophora albipes.</title>
        <authorList>
            <person name="Chagas A.C."/>
            <person name="Calvo E."/>
            <person name="Rios-Velasquez C.M."/>
            <person name="Pessoa F.A."/>
            <person name="Medeiros J.F."/>
            <person name="Ribeiro J.M."/>
        </authorList>
    </citation>
    <scope>NUCLEOTIDE SEQUENCE</scope>
</reference>
<feature type="signal peptide" evidence="4">
    <location>
        <begin position="1"/>
        <end position="18"/>
    </location>
</feature>
<evidence type="ECO:0000313" key="5">
    <source>
        <dbReference type="EMBL" id="JAA93473.1"/>
    </source>
</evidence>
<dbReference type="EMBL" id="GALA01001379">
    <property type="protein sequence ID" value="JAA93473.1"/>
    <property type="molecule type" value="mRNA"/>
</dbReference>
<organism evidence="5">
    <name type="scientific">Psorophora albipes</name>
    <dbReference type="NCBI Taxonomy" id="869069"/>
    <lineage>
        <taxon>Eukaryota</taxon>
        <taxon>Metazoa</taxon>
        <taxon>Ecdysozoa</taxon>
        <taxon>Arthropoda</taxon>
        <taxon>Hexapoda</taxon>
        <taxon>Insecta</taxon>
        <taxon>Pterygota</taxon>
        <taxon>Neoptera</taxon>
        <taxon>Endopterygota</taxon>
        <taxon>Diptera</taxon>
        <taxon>Nematocera</taxon>
        <taxon>Culicoidea</taxon>
        <taxon>Culicidae</taxon>
        <taxon>Culicinae</taxon>
        <taxon>Aedini</taxon>
        <taxon>Psorophora</taxon>
    </lineage>
</organism>
<accession>T1E1T4</accession>
<evidence type="ECO:0000256" key="4">
    <source>
        <dbReference type="SAM" id="SignalP"/>
    </source>
</evidence>
<protein>
    <submittedName>
        <fullName evidence="5">Putative short d7 salivary protein</fullName>
    </submittedName>
</protein>
<dbReference type="AlphaFoldDB" id="T1E1T4"/>
<keyword evidence="4" id="KW-0732">Signal</keyword>
<feature type="chain" id="PRO_5004575087" evidence="4">
    <location>
        <begin position="19"/>
        <end position="140"/>
    </location>
</feature>
<evidence type="ECO:0000256" key="1">
    <source>
        <dbReference type="ARBA" id="ARBA00004613"/>
    </source>
</evidence>
<dbReference type="Pfam" id="PF01395">
    <property type="entry name" value="PBP_GOBP"/>
    <property type="match status" value="1"/>
</dbReference>
<dbReference type="SUPFAM" id="SSF47565">
    <property type="entry name" value="Insect pheromone/odorant-binding proteins"/>
    <property type="match status" value="1"/>
</dbReference>
<proteinExistence type="evidence at transcript level"/>
<dbReference type="GO" id="GO:0005549">
    <property type="term" value="F:odorant binding"/>
    <property type="evidence" value="ECO:0007669"/>
    <property type="project" value="InterPro"/>
</dbReference>
<comment type="similarity">
    <text evidence="2">Belongs to the PBP/GOBP family.</text>
</comment>
<dbReference type="InterPro" id="IPR006170">
    <property type="entry name" value="PBP/GOBP"/>
</dbReference>
<sequence length="140" mass="16433">LWVVFAVTAALEYSQVEAVFQGCVKEKNIDKQTECSLVKFKFDANLPRVREYMSCVLMRLEYYWKDKFNESWLLTELKRKTGFSKDAALSRVLQKCKLDKGSKIDAYEYFMCLLKDNDTQGPFKQLMLSKDEKFFKKSGC</sequence>
<comment type="subcellular location">
    <subcellularLocation>
        <location evidence="1">Secreted</location>
    </subcellularLocation>
</comment>